<dbReference type="AlphaFoldDB" id="A0A3P1CJC9"/>
<proteinExistence type="predicted"/>
<dbReference type="OrthoDB" id="882771at2"/>
<sequence>MSEVQSSLKPYEFLTEDGEVKNKFKYKPGTPKQYRFDGRSGKFNLDGETDIGKKLTITPIAFRHFHDHLFGRKDKDGLNRVDEWFEVFFIDAKNCVSSVMFNNTSVGQIKKVADPLFYDDKTLLDVTLTITQEEKSGPSGKYFAAKFEAEEADRELVAIYRAYCNDFPVFRLDTLTKNAVYVETSDSYFLPDHLKSVMVSISDAPEMHQLPAFGYTDEPRDGAE</sequence>
<evidence type="ECO:0000313" key="2">
    <source>
        <dbReference type="Proteomes" id="UP000274271"/>
    </source>
</evidence>
<organism evidence="1 2">
    <name type="scientific">Larkinella knui</name>
    <dbReference type="NCBI Taxonomy" id="2025310"/>
    <lineage>
        <taxon>Bacteria</taxon>
        <taxon>Pseudomonadati</taxon>
        <taxon>Bacteroidota</taxon>
        <taxon>Cytophagia</taxon>
        <taxon>Cytophagales</taxon>
        <taxon>Spirosomataceae</taxon>
        <taxon>Larkinella</taxon>
    </lineage>
</organism>
<protein>
    <submittedName>
        <fullName evidence="1">Uncharacterized protein</fullName>
    </submittedName>
</protein>
<reference evidence="1 2" key="1">
    <citation type="submission" date="2018-11" db="EMBL/GenBank/DDBJ databases">
        <authorList>
            <person name="Zhou Z."/>
            <person name="Wang G."/>
        </authorList>
    </citation>
    <scope>NUCLEOTIDE SEQUENCE [LARGE SCALE GENOMIC DNA]</scope>
    <source>
        <strain evidence="1 2">KCTC42998</strain>
    </source>
</reference>
<dbReference type="RefSeq" id="WP_124907359.1">
    <property type="nucleotide sequence ID" value="NZ_RQJP01000003.1"/>
</dbReference>
<dbReference type="EMBL" id="RQJP01000003">
    <property type="protein sequence ID" value="RRB13461.1"/>
    <property type="molecule type" value="Genomic_DNA"/>
</dbReference>
<evidence type="ECO:0000313" key="1">
    <source>
        <dbReference type="EMBL" id="RRB13461.1"/>
    </source>
</evidence>
<accession>A0A3P1CJC9</accession>
<keyword evidence="2" id="KW-1185">Reference proteome</keyword>
<gene>
    <name evidence="1" type="ORF">EHT87_14390</name>
</gene>
<comment type="caution">
    <text evidence="1">The sequence shown here is derived from an EMBL/GenBank/DDBJ whole genome shotgun (WGS) entry which is preliminary data.</text>
</comment>
<name>A0A3P1CJC9_9BACT</name>
<dbReference type="Proteomes" id="UP000274271">
    <property type="component" value="Unassembled WGS sequence"/>
</dbReference>